<feature type="domain" description="Borealin N-terminal" evidence="11">
    <location>
        <begin position="32"/>
        <end position="85"/>
    </location>
</feature>
<dbReference type="InterPro" id="IPR018851">
    <property type="entry name" value="Borealin_N"/>
</dbReference>
<evidence type="ECO:0000259" key="11">
    <source>
        <dbReference type="Pfam" id="PF10444"/>
    </source>
</evidence>
<keyword evidence="8" id="KW-0131">Cell cycle</keyword>
<protein>
    <recommendedName>
        <fullName evidence="11">Borealin N-terminal domain-containing protein</fullName>
    </recommendedName>
</protein>
<feature type="region of interest" description="Disordered" evidence="10">
    <location>
        <begin position="286"/>
        <end position="320"/>
    </location>
</feature>
<dbReference type="GO" id="GO:0051233">
    <property type="term" value="C:spindle midzone"/>
    <property type="evidence" value="ECO:0007669"/>
    <property type="project" value="TreeGrafter"/>
</dbReference>
<evidence type="ECO:0000256" key="2">
    <source>
        <dbReference type="ARBA" id="ARBA00004584"/>
    </source>
</evidence>
<dbReference type="Proteomes" id="UP001305414">
    <property type="component" value="Unassembled WGS sequence"/>
</dbReference>
<feature type="compositionally biased region" description="Pro residues" evidence="10">
    <location>
        <begin position="106"/>
        <end position="125"/>
    </location>
</feature>
<evidence type="ECO:0000313" key="12">
    <source>
        <dbReference type="EMBL" id="KAK5628131.1"/>
    </source>
</evidence>
<dbReference type="GO" id="GO:0032133">
    <property type="term" value="C:chromosome passenger complex"/>
    <property type="evidence" value="ECO:0007669"/>
    <property type="project" value="TreeGrafter"/>
</dbReference>
<evidence type="ECO:0000256" key="5">
    <source>
        <dbReference type="ARBA" id="ARBA00022618"/>
    </source>
</evidence>
<evidence type="ECO:0000256" key="3">
    <source>
        <dbReference type="ARBA" id="ARBA00009914"/>
    </source>
</evidence>
<keyword evidence="6" id="KW-0498">Mitosis</keyword>
<evidence type="ECO:0000256" key="4">
    <source>
        <dbReference type="ARBA" id="ARBA00022454"/>
    </source>
</evidence>
<sequence length="320" mass="36433">MAPKRKSPSPPSTSPRRSPIIKKRKIGITLAQKQALIDNLQLEITERARRLRAQYNIQAQQLRSRVEMRVNRVPTTLRKLKMEDLPKRTLNSQNVRLVPRPQYVNKPPPVPAKDGTPPKPIPRKPVPTASPVRGYKRLSTEISGADKENQGEAIDNPKKRRPAGFAYKIYNQPACITYESTNTQSFFKYTFKYSRKSQSYATSNHREESHRLINSKLQYWNYCDDSHGPNTQSSSAATIYCRYSGQTEGQCGQRIERGKHRDRGQEDNGCLENESCACRQEKCDEHNQISRKQDDLGDKNSPGGANNQEDAKETGTLEMT</sequence>
<keyword evidence="5" id="KW-0132">Cell division</keyword>
<dbReference type="EMBL" id="JAWHQM010000008">
    <property type="protein sequence ID" value="KAK5628131.1"/>
    <property type="molecule type" value="Genomic_DNA"/>
</dbReference>
<evidence type="ECO:0000313" key="13">
    <source>
        <dbReference type="Proteomes" id="UP001305414"/>
    </source>
</evidence>
<feature type="compositionally biased region" description="Basic and acidic residues" evidence="10">
    <location>
        <begin position="286"/>
        <end position="298"/>
    </location>
</feature>
<evidence type="ECO:0000256" key="8">
    <source>
        <dbReference type="ARBA" id="ARBA00023306"/>
    </source>
</evidence>
<evidence type="ECO:0000256" key="7">
    <source>
        <dbReference type="ARBA" id="ARBA00023242"/>
    </source>
</evidence>
<feature type="region of interest" description="Disordered" evidence="10">
    <location>
        <begin position="1"/>
        <end position="22"/>
    </location>
</feature>
<evidence type="ECO:0000256" key="6">
    <source>
        <dbReference type="ARBA" id="ARBA00022776"/>
    </source>
</evidence>
<dbReference type="PANTHER" id="PTHR16040">
    <property type="entry name" value="AUSTRALIN, ISOFORM A-RELATED"/>
    <property type="match status" value="1"/>
</dbReference>
<name>A0AAN7Z7Y4_9PEZI</name>
<evidence type="ECO:0000256" key="1">
    <source>
        <dbReference type="ARBA" id="ARBA00004123"/>
    </source>
</evidence>
<feature type="compositionally biased region" description="Basic and acidic residues" evidence="10">
    <location>
        <begin position="309"/>
        <end position="320"/>
    </location>
</feature>
<comment type="caution">
    <text evidence="12">The sequence shown here is derived from an EMBL/GenBank/DDBJ whole genome shotgun (WGS) entry which is preliminary data.</text>
</comment>
<gene>
    <name evidence="12" type="ORF">RRF57_003846</name>
</gene>
<evidence type="ECO:0000256" key="9">
    <source>
        <dbReference type="ARBA" id="ARBA00023328"/>
    </source>
</evidence>
<reference evidence="12 13" key="1">
    <citation type="submission" date="2023-10" db="EMBL/GenBank/DDBJ databases">
        <title>Draft genome sequence of Xylaria bambusicola isolate GMP-LS, the root and basal stem rot pathogen of sugarcane in Indonesia.</title>
        <authorList>
            <person name="Selvaraj P."/>
            <person name="Muralishankar V."/>
            <person name="Muruganantham S."/>
            <person name="Sp S."/>
            <person name="Haryani S."/>
            <person name="Lau K.J.X."/>
            <person name="Naqvi N.I."/>
        </authorList>
    </citation>
    <scope>NUCLEOTIDE SEQUENCE [LARGE SCALE GENOMIC DNA]</scope>
    <source>
        <strain evidence="12">GMP-LS</strain>
    </source>
</reference>
<proteinExistence type="inferred from homology"/>
<feature type="region of interest" description="Disordered" evidence="10">
    <location>
        <begin position="100"/>
        <end position="131"/>
    </location>
</feature>
<keyword evidence="9" id="KW-0137">Centromere</keyword>
<evidence type="ECO:0000256" key="10">
    <source>
        <dbReference type="SAM" id="MobiDB-lite"/>
    </source>
</evidence>
<dbReference type="GO" id="GO:0000070">
    <property type="term" value="P:mitotic sister chromatid segregation"/>
    <property type="evidence" value="ECO:0007669"/>
    <property type="project" value="TreeGrafter"/>
</dbReference>
<keyword evidence="13" id="KW-1185">Reference proteome</keyword>
<dbReference type="GO" id="GO:0005634">
    <property type="term" value="C:nucleus"/>
    <property type="evidence" value="ECO:0007669"/>
    <property type="project" value="UniProtKB-SubCell"/>
</dbReference>
<dbReference type="GO" id="GO:0000775">
    <property type="term" value="C:chromosome, centromeric region"/>
    <property type="evidence" value="ECO:0007669"/>
    <property type="project" value="UniProtKB-SubCell"/>
</dbReference>
<keyword evidence="7" id="KW-0539">Nucleus</keyword>
<dbReference type="AlphaFoldDB" id="A0AAN7Z7Y4"/>
<organism evidence="12 13">
    <name type="scientific">Xylaria bambusicola</name>
    <dbReference type="NCBI Taxonomy" id="326684"/>
    <lineage>
        <taxon>Eukaryota</taxon>
        <taxon>Fungi</taxon>
        <taxon>Dikarya</taxon>
        <taxon>Ascomycota</taxon>
        <taxon>Pezizomycotina</taxon>
        <taxon>Sordariomycetes</taxon>
        <taxon>Xylariomycetidae</taxon>
        <taxon>Xylariales</taxon>
        <taxon>Xylariaceae</taxon>
        <taxon>Xylaria</taxon>
    </lineage>
</organism>
<comment type="subcellular location">
    <subcellularLocation>
        <location evidence="2">Chromosome</location>
        <location evidence="2">Centromere</location>
    </subcellularLocation>
    <subcellularLocation>
        <location evidence="1">Nucleus</location>
    </subcellularLocation>
</comment>
<dbReference type="Pfam" id="PF10444">
    <property type="entry name" value="Nbl1_Borealin_N"/>
    <property type="match status" value="1"/>
</dbReference>
<dbReference type="PANTHER" id="PTHR16040:SF7">
    <property type="entry name" value="AUSTRALIN, ISOFORM A-RELATED"/>
    <property type="match status" value="1"/>
</dbReference>
<dbReference type="InterPro" id="IPR018867">
    <property type="entry name" value="Cell_div_borealin"/>
</dbReference>
<accession>A0AAN7Z7Y4</accession>
<keyword evidence="4" id="KW-0158">Chromosome</keyword>
<comment type="similarity">
    <text evidence="3">Belongs to the borealin family.</text>
</comment>
<dbReference type="GO" id="GO:0051301">
    <property type="term" value="P:cell division"/>
    <property type="evidence" value="ECO:0007669"/>
    <property type="project" value="UniProtKB-KW"/>
</dbReference>